<keyword evidence="10" id="KW-1185">Reference proteome</keyword>
<feature type="compositionally biased region" description="Polar residues" evidence="7">
    <location>
        <begin position="24"/>
        <end position="36"/>
    </location>
</feature>
<dbReference type="InterPro" id="IPR005123">
    <property type="entry name" value="Oxoglu/Fe-dep_dioxygenase_dom"/>
</dbReference>
<dbReference type="GO" id="GO:0005506">
    <property type="term" value="F:iron ion binding"/>
    <property type="evidence" value="ECO:0007669"/>
    <property type="project" value="InterPro"/>
</dbReference>
<keyword evidence="4" id="KW-0223">Dioxygenase</keyword>
<dbReference type="GO" id="GO:0016705">
    <property type="term" value="F:oxidoreductase activity, acting on paired donors, with incorporation or reduction of molecular oxygen"/>
    <property type="evidence" value="ECO:0007669"/>
    <property type="project" value="InterPro"/>
</dbReference>
<keyword evidence="3" id="KW-0847">Vitamin C</keyword>
<evidence type="ECO:0000256" key="4">
    <source>
        <dbReference type="ARBA" id="ARBA00022964"/>
    </source>
</evidence>
<dbReference type="GO" id="GO:0051213">
    <property type="term" value="F:dioxygenase activity"/>
    <property type="evidence" value="ECO:0007669"/>
    <property type="project" value="UniProtKB-KW"/>
</dbReference>
<feature type="region of interest" description="Disordered" evidence="7">
    <location>
        <begin position="14"/>
        <end position="53"/>
    </location>
</feature>
<name>V7CQT9_PHAVU</name>
<evidence type="ECO:0000256" key="3">
    <source>
        <dbReference type="ARBA" id="ARBA00022896"/>
    </source>
</evidence>
<comment type="cofactor">
    <cofactor evidence="1">
        <name>L-ascorbate</name>
        <dbReference type="ChEBI" id="CHEBI:38290"/>
    </cofactor>
</comment>
<protein>
    <recommendedName>
        <fullName evidence="8">Fe2OG dioxygenase domain-containing protein</fullName>
    </recommendedName>
</protein>
<evidence type="ECO:0000313" key="9">
    <source>
        <dbReference type="EMBL" id="ESW32484.1"/>
    </source>
</evidence>
<dbReference type="Proteomes" id="UP000000226">
    <property type="component" value="Chromosome 2"/>
</dbReference>
<dbReference type="GO" id="GO:0031418">
    <property type="term" value="F:L-ascorbic acid binding"/>
    <property type="evidence" value="ECO:0007669"/>
    <property type="project" value="UniProtKB-KW"/>
</dbReference>
<dbReference type="PANTHER" id="PTHR24014:SF4">
    <property type="entry name" value="2-OXOGLUTARATE AND IRON-DEPENDENT OXYGENASE DOMAIN-CONTAINING PROTEIN 2"/>
    <property type="match status" value="1"/>
</dbReference>
<evidence type="ECO:0000256" key="2">
    <source>
        <dbReference type="ARBA" id="ARBA00022723"/>
    </source>
</evidence>
<evidence type="ECO:0000313" key="10">
    <source>
        <dbReference type="Proteomes" id="UP000000226"/>
    </source>
</evidence>
<feature type="domain" description="Fe2OG dioxygenase" evidence="8">
    <location>
        <begin position="166"/>
        <end position="265"/>
    </location>
</feature>
<dbReference type="InterPro" id="IPR006620">
    <property type="entry name" value="Pro_4_hyd_alph"/>
</dbReference>
<evidence type="ECO:0000259" key="8">
    <source>
        <dbReference type="PROSITE" id="PS51471"/>
    </source>
</evidence>
<keyword evidence="2" id="KW-0479">Metal-binding</keyword>
<dbReference type="AlphaFoldDB" id="V7CQT9"/>
<organism evidence="9 10">
    <name type="scientific">Phaseolus vulgaris</name>
    <name type="common">Kidney bean</name>
    <name type="synonym">French bean</name>
    <dbReference type="NCBI Taxonomy" id="3885"/>
    <lineage>
        <taxon>Eukaryota</taxon>
        <taxon>Viridiplantae</taxon>
        <taxon>Streptophyta</taxon>
        <taxon>Embryophyta</taxon>
        <taxon>Tracheophyta</taxon>
        <taxon>Spermatophyta</taxon>
        <taxon>Magnoliopsida</taxon>
        <taxon>eudicotyledons</taxon>
        <taxon>Gunneridae</taxon>
        <taxon>Pentapetalae</taxon>
        <taxon>rosids</taxon>
        <taxon>fabids</taxon>
        <taxon>Fabales</taxon>
        <taxon>Fabaceae</taxon>
        <taxon>Papilionoideae</taxon>
        <taxon>50 kb inversion clade</taxon>
        <taxon>NPAAA clade</taxon>
        <taxon>indigoferoid/millettioid clade</taxon>
        <taxon>Phaseoleae</taxon>
        <taxon>Phaseolus</taxon>
    </lineage>
</organism>
<proteinExistence type="predicted"/>
<dbReference type="Gramene" id="ESW32484">
    <property type="protein sequence ID" value="ESW32484"/>
    <property type="gene ID" value="PHAVU_002G326100g"/>
</dbReference>
<sequence>MLLNNDFIDHKKSSTIKNDDSNIKDNTTIEDSSSNKVKGRLMQNPNKNHKSESYDDLKLDFSAELFSSLENYLPKDILNTSRDNKVKYMYTILHDYLPPETQYRVEHFEKWVNTTNFQVIRPTTMNKFGVVLDDFGFQTMFDKLMEGFICPLSKVLFAKVGGSTLDFHHGFVVEYGIDKDVDLGFHVDDSEVTLNVCLGKQFSGGELFFRGIRCEKHMHTKSHPEENFDYFHIPGQAVLHHGRHRHGARATTWGHRVNLILWCKR</sequence>
<reference evidence="10" key="1">
    <citation type="journal article" date="2014" name="Nat. Genet.">
        <title>A reference genome for common bean and genome-wide analysis of dual domestications.</title>
        <authorList>
            <person name="Schmutz J."/>
            <person name="McClean P.E."/>
            <person name="Mamidi S."/>
            <person name="Wu G.A."/>
            <person name="Cannon S.B."/>
            <person name="Grimwood J."/>
            <person name="Jenkins J."/>
            <person name="Shu S."/>
            <person name="Song Q."/>
            <person name="Chavarro C."/>
            <person name="Torres-Torres M."/>
            <person name="Geffroy V."/>
            <person name="Moghaddam S.M."/>
            <person name="Gao D."/>
            <person name="Abernathy B."/>
            <person name="Barry K."/>
            <person name="Blair M."/>
            <person name="Brick M.A."/>
            <person name="Chovatia M."/>
            <person name="Gepts P."/>
            <person name="Goodstein D.M."/>
            <person name="Gonzales M."/>
            <person name="Hellsten U."/>
            <person name="Hyten D.L."/>
            <person name="Jia G."/>
            <person name="Kelly J.D."/>
            <person name="Kudrna D."/>
            <person name="Lee R."/>
            <person name="Richard M.M."/>
            <person name="Miklas P.N."/>
            <person name="Osorno J.M."/>
            <person name="Rodrigues J."/>
            <person name="Thareau V."/>
            <person name="Urrea C.A."/>
            <person name="Wang M."/>
            <person name="Yu Y."/>
            <person name="Zhang M."/>
            <person name="Wing R.A."/>
            <person name="Cregan P.B."/>
            <person name="Rokhsar D.S."/>
            <person name="Jackson S.A."/>
        </authorList>
    </citation>
    <scope>NUCLEOTIDE SEQUENCE [LARGE SCALE GENOMIC DNA]</scope>
    <source>
        <strain evidence="10">cv. G19833</strain>
    </source>
</reference>
<accession>V7CQT9</accession>
<dbReference type="PANTHER" id="PTHR24014">
    <property type="entry name" value="2-OXOGLUTARATE AND IRON-DEPENDENT OXYGENASE DOMAIN-CONTAINING PROTEIN 2"/>
    <property type="match status" value="1"/>
</dbReference>
<dbReference type="PROSITE" id="PS51471">
    <property type="entry name" value="FE2OG_OXY"/>
    <property type="match status" value="1"/>
</dbReference>
<dbReference type="eggNOG" id="KOG1971">
    <property type="taxonomic scope" value="Eukaryota"/>
</dbReference>
<evidence type="ECO:0000256" key="1">
    <source>
        <dbReference type="ARBA" id="ARBA00001961"/>
    </source>
</evidence>
<dbReference type="EMBL" id="CM002289">
    <property type="protein sequence ID" value="ESW32484.1"/>
    <property type="molecule type" value="Genomic_DNA"/>
</dbReference>
<dbReference type="Pfam" id="PF25238">
    <property type="entry name" value="OGFOD2-like"/>
    <property type="match status" value="1"/>
</dbReference>
<keyword evidence="5" id="KW-0560">Oxidoreductase</keyword>
<gene>
    <name evidence="9" type="ORF">PHAVU_002G326100g</name>
</gene>
<dbReference type="SMART" id="SM00702">
    <property type="entry name" value="P4Hc"/>
    <property type="match status" value="1"/>
</dbReference>
<evidence type="ECO:0000256" key="7">
    <source>
        <dbReference type="SAM" id="MobiDB-lite"/>
    </source>
</evidence>
<keyword evidence="6" id="KW-0408">Iron</keyword>
<feature type="compositionally biased region" description="Basic and acidic residues" evidence="7">
    <location>
        <begin position="14"/>
        <end position="23"/>
    </location>
</feature>
<evidence type="ECO:0000256" key="5">
    <source>
        <dbReference type="ARBA" id="ARBA00023002"/>
    </source>
</evidence>
<dbReference type="OrthoDB" id="1736837at2759"/>
<evidence type="ECO:0000256" key="6">
    <source>
        <dbReference type="ARBA" id="ARBA00023004"/>
    </source>
</evidence>
<dbReference type="SMR" id="V7CQT9"/>